<evidence type="ECO:0000313" key="4">
    <source>
        <dbReference type="Proteomes" id="UP000191612"/>
    </source>
</evidence>
<dbReference type="AlphaFoldDB" id="A0A1V6RCE6"/>
<feature type="compositionally biased region" description="Basic and acidic residues" evidence="1">
    <location>
        <begin position="106"/>
        <end position="125"/>
    </location>
</feature>
<feature type="compositionally biased region" description="Polar residues" evidence="1">
    <location>
        <begin position="84"/>
        <end position="100"/>
    </location>
</feature>
<keyword evidence="4" id="KW-1185">Reference proteome</keyword>
<dbReference type="InterPro" id="IPR036020">
    <property type="entry name" value="WW_dom_sf"/>
</dbReference>
<accession>A0A1V6RCE6</accession>
<feature type="region of interest" description="Disordered" evidence="1">
    <location>
        <begin position="281"/>
        <end position="312"/>
    </location>
</feature>
<feature type="compositionally biased region" description="Gly residues" evidence="1">
    <location>
        <begin position="227"/>
        <end position="238"/>
    </location>
</feature>
<feature type="compositionally biased region" description="Gly residues" evidence="1">
    <location>
        <begin position="289"/>
        <end position="312"/>
    </location>
</feature>
<sequence length="312" mass="31782">MSFAPPSGPPPPSVPEGWKAQYDDRYHAWFYVDLATGKSQWDRPEAPPPRGDGNFPTNPLPPSYSNAGPGDPAALASAGDQKQHMGSNNPYNPSANTGPGNASPHMIDEDARLAAKLQAEEDARAGTRGTGAGPGDRGASSDYYNNASRPQSTGPGGYAAGSASHSPMPEQEQKRSKGGFLSKLMGKSSSSRPPRSQQQYASYTQQGPPPGAYYGGGGYPPQHGPQPGYGGGYGGYPQQGGYYQQQPPRRQGGGGMGTAGAAALGVGGGLLGGMLIADAIDDHHDNDDYGGGGSGGDDYGGGGGDDFGGGDF</sequence>
<evidence type="ECO:0000256" key="1">
    <source>
        <dbReference type="SAM" id="MobiDB-lite"/>
    </source>
</evidence>
<organism evidence="3 4">
    <name type="scientific">Penicillium solitum</name>
    <dbReference type="NCBI Taxonomy" id="60172"/>
    <lineage>
        <taxon>Eukaryota</taxon>
        <taxon>Fungi</taxon>
        <taxon>Dikarya</taxon>
        <taxon>Ascomycota</taxon>
        <taxon>Pezizomycotina</taxon>
        <taxon>Eurotiomycetes</taxon>
        <taxon>Eurotiomycetidae</taxon>
        <taxon>Eurotiales</taxon>
        <taxon>Aspergillaceae</taxon>
        <taxon>Penicillium</taxon>
    </lineage>
</organism>
<dbReference type="Pfam" id="PF00397">
    <property type="entry name" value="WW"/>
    <property type="match status" value="1"/>
</dbReference>
<dbReference type="SMART" id="SM00456">
    <property type="entry name" value="WW"/>
    <property type="match status" value="1"/>
</dbReference>
<evidence type="ECO:0000313" key="3">
    <source>
        <dbReference type="EMBL" id="OQD98896.1"/>
    </source>
</evidence>
<dbReference type="InterPro" id="IPR001202">
    <property type="entry name" value="WW_dom"/>
</dbReference>
<dbReference type="PROSITE" id="PS01159">
    <property type="entry name" value="WW_DOMAIN_1"/>
    <property type="match status" value="1"/>
</dbReference>
<dbReference type="Proteomes" id="UP000191612">
    <property type="component" value="Unassembled WGS sequence"/>
</dbReference>
<feature type="region of interest" description="Disordered" evidence="1">
    <location>
        <begin position="39"/>
        <end position="261"/>
    </location>
</feature>
<reference evidence="4" key="1">
    <citation type="journal article" date="2017" name="Nat. Microbiol.">
        <title>Global analysis of biosynthetic gene clusters reveals vast potential of secondary metabolite production in Penicillium species.</title>
        <authorList>
            <person name="Nielsen J.C."/>
            <person name="Grijseels S."/>
            <person name="Prigent S."/>
            <person name="Ji B."/>
            <person name="Dainat J."/>
            <person name="Nielsen K.F."/>
            <person name="Frisvad J.C."/>
            <person name="Workman M."/>
            <person name="Nielsen J."/>
        </authorList>
    </citation>
    <scope>NUCLEOTIDE SEQUENCE [LARGE SCALE GENOMIC DNA]</scope>
    <source>
        <strain evidence="4">IBT 29525</strain>
    </source>
</reference>
<feature type="compositionally biased region" description="Polar residues" evidence="1">
    <location>
        <begin position="142"/>
        <end position="153"/>
    </location>
</feature>
<dbReference type="SUPFAM" id="SSF51045">
    <property type="entry name" value="WW domain"/>
    <property type="match status" value="1"/>
</dbReference>
<feature type="compositionally biased region" description="Low complexity" evidence="1">
    <location>
        <begin position="239"/>
        <end position="250"/>
    </location>
</feature>
<dbReference type="CDD" id="cd00201">
    <property type="entry name" value="WW"/>
    <property type="match status" value="1"/>
</dbReference>
<evidence type="ECO:0000259" key="2">
    <source>
        <dbReference type="PROSITE" id="PS50020"/>
    </source>
</evidence>
<name>A0A1V6RCE6_9EURO</name>
<feature type="domain" description="WW" evidence="2">
    <location>
        <begin position="12"/>
        <end position="46"/>
    </location>
</feature>
<feature type="compositionally biased region" description="Low complexity" evidence="1">
    <location>
        <begin position="188"/>
        <end position="199"/>
    </location>
</feature>
<dbReference type="Gene3D" id="2.20.70.10">
    <property type="match status" value="1"/>
</dbReference>
<protein>
    <recommendedName>
        <fullName evidence="2">WW domain-containing protein</fullName>
    </recommendedName>
</protein>
<dbReference type="PROSITE" id="PS50020">
    <property type="entry name" value="WW_DOMAIN_2"/>
    <property type="match status" value="1"/>
</dbReference>
<gene>
    <name evidence="3" type="ORF">PENSOL_c008G07494</name>
</gene>
<comment type="caution">
    <text evidence="3">The sequence shown here is derived from an EMBL/GenBank/DDBJ whole genome shotgun (WGS) entry which is preliminary data.</text>
</comment>
<dbReference type="EMBL" id="MDYO01000008">
    <property type="protein sequence ID" value="OQD98896.1"/>
    <property type="molecule type" value="Genomic_DNA"/>
</dbReference>
<proteinExistence type="predicted"/>